<comment type="caution">
    <text evidence="2">The sequence shown here is derived from an EMBL/GenBank/DDBJ whole genome shotgun (WGS) entry which is preliminary data.</text>
</comment>
<dbReference type="OrthoDB" id="2701192at2759"/>
<keyword evidence="3" id="KW-1185">Reference proteome</keyword>
<name>A0A1J8PIL4_9AGAM</name>
<keyword evidence="1" id="KW-0472">Membrane</keyword>
<keyword evidence="1" id="KW-0812">Transmembrane</keyword>
<feature type="transmembrane region" description="Helical" evidence="1">
    <location>
        <begin position="37"/>
        <end position="54"/>
    </location>
</feature>
<reference evidence="2 3" key="1">
    <citation type="submission" date="2016-03" db="EMBL/GenBank/DDBJ databases">
        <title>Comparative genomics of the ectomycorrhizal sister species Rhizopogon vinicolor and Rhizopogon vesiculosus (Basidiomycota: Boletales) reveals a divergence of the mating type B locus.</title>
        <authorList>
            <person name="Mujic A.B."/>
            <person name="Kuo A."/>
            <person name="Tritt A."/>
            <person name="Lipzen A."/>
            <person name="Chen C."/>
            <person name="Johnson J."/>
            <person name="Sharma A."/>
            <person name="Barry K."/>
            <person name="Grigoriev I.V."/>
            <person name="Spatafora J.W."/>
        </authorList>
    </citation>
    <scope>NUCLEOTIDE SEQUENCE [LARGE SCALE GENOMIC DNA]</scope>
    <source>
        <strain evidence="2 3">AM-OR11-056</strain>
    </source>
</reference>
<organism evidence="2 3">
    <name type="scientific">Rhizopogon vesiculosus</name>
    <dbReference type="NCBI Taxonomy" id="180088"/>
    <lineage>
        <taxon>Eukaryota</taxon>
        <taxon>Fungi</taxon>
        <taxon>Dikarya</taxon>
        <taxon>Basidiomycota</taxon>
        <taxon>Agaricomycotina</taxon>
        <taxon>Agaricomycetes</taxon>
        <taxon>Agaricomycetidae</taxon>
        <taxon>Boletales</taxon>
        <taxon>Suillineae</taxon>
        <taxon>Rhizopogonaceae</taxon>
        <taxon>Rhizopogon</taxon>
    </lineage>
</organism>
<keyword evidence="1" id="KW-1133">Transmembrane helix</keyword>
<evidence type="ECO:0000313" key="3">
    <source>
        <dbReference type="Proteomes" id="UP000183567"/>
    </source>
</evidence>
<gene>
    <name evidence="2" type="ORF">AZE42_00970</name>
</gene>
<dbReference type="Proteomes" id="UP000183567">
    <property type="component" value="Unassembled WGS sequence"/>
</dbReference>
<dbReference type="EMBL" id="LVVM01006306">
    <property type="protein sequence ID" value="OJA08415.1"/>
    <property type="molecule type" value="Genomic_DNA"/>
</dbReference>
<accession>A0A1J8PIL4</accession>
<proteinExistence type="predicted"/>
<dbReference type="AlphaFoldDB" id="A0A1J8PIL4"/>
<protein>
    <submittedName>
        <fullName evidence="2">Uncharacterized protein</fullName>
    </submittedName>
</protein>
<evidence type="ECO:0000313" key="2">
    <source>
        <dbReference type="EMBL" id="OJA08415.1"/>
    </source>
</evidence>
<sequence length="82" mass="9128">MSSIKMQRHFEAFLASLTLSFQRPASMIFSGLLLKTFAILVGSVAALCAVQFFLDLRRLLRSIKTSSGLVNTSRKIYLNTLS</sequence>
<evidence type="ECO:0000256" key="1">
    <source>
        <dbReference type="SAM" id="Phobius"/>
    </source>
</evidence>